<dbReference type="Proteomes" id="UP000284543">
    <property type="component" value="Unassembled WGS sequence"/>
</dbReference>
<protein>
    <submittedName>
        <fullName evidence="4">BMC domain-containing protein</fullName>
    </submittedName>
</protein>
<evidence type="ECO:0000313" key="5">
    <source>
        <dbReference type="Proteomes" id="UP000284543"/>
    </source>
</evidence>
<evidence type="ECO:0000256" key="1">
    <source>
        <dbReference type="ARBA" id="ARBA00024322"/>
    </source>
</evidence>
<comment type="caution">
    <text evidence="4">The sequence shown here is derived from an EMBL/GenBank/DDBJ whole genome shotgun (WGS) entry which is preliminary data.</text>
</comment>
<dbReference type="AlphaFoldDB" id="A0A412Z6K8"/>
<dbReference type="SMART" id="SM00877">
    <property type="entry name" value="BMC"/>
    <property type="match status" value="1"/>
</dbReference>
<dbReference type="GO" id="GO:0031469">
    <property type="term" value="C:bacterial microcompartment"/>
    <property type="evidence" value="ECO:0007669"/>
    <property type="project" value="UniProtKB-SubCell"/>
</dbReference>
<reference evidence="4 5" key="1">
    <citation type="submission" date="2018-08" db="EMBL/GenBank/DDBJ databases">
        <title>A genome reference for cultivated species of the human gut microbiota.</title>
        <authorList>
            <person name="Zou Y."/>
            <person name="Xue W."/>
            <person name="Luo G."/>
        </authorList>
    </citation>
    <scope>NUCLEOTIDE SEQUENCE [LARGE SCALE GENOMIC DNA]</scope>
    <source>
        <strain evidence="4 5">AF14-18</strain>
    </source>
</reference>
<evidence type="ECO:0000256" key="2">
    <source>
        <dbReference type="ARBA" id="ARBA00024446"/>
    </source>
</evidence>
<organism evidence="4 5">
    <name type="scientific">Enterocloster bolteae</name>
    <dbReference type="NCBI Taxonomy" id="208479"/>
    <lineage>
        <taxon>Bacteria</taxon>
        <taxon>Bacillati</taxon>
        <taxon>Bacillota</taxon>
        <taxon>Clostridia</taxon>
        <taxon>Lachnospirales</taxon>
        <taxon>Lachnospiraceae</taxon>
        <taxon>Enterocloster</taxon>
    </lineage>
</organism>
<sequence length="103" mass="10850">MALGFLECAGYGAVLYAMDQACKAADIRIMGIDTINSKDGSAFIPLTVQVKFEGSVDDVKIACAAARDAALMFNKPGDVLAEIIEGPYDGTNSLSVITKVPFK</sequence>
<evidence type="ECO:0000259" key="3">
    <source>
        <dbReference type="SMART" id="SM00877"/>
    </source>
</evidence>
<dbReference type="InterPro" id="IPR000249">
    <property type="entry name" value="BMC_dom"/>
</dbReference>
<proteinExistence type="predicted"/>
<dbReference type="Pfam" id="PF00936">
    <property type="entry name" value="BMC"/>
    <property type="match status" value="1"/>
</dbReference>
<dbReference type="SUPFAM" id="SSF143414">
    <property type="entry name" value="CcmK-like"/>
    <property type="match status" value="1"/>
</dbReference>
<feature type="domain" description="Bacterial microcompartment" evidence="3">
    <location>
        <begin position="1"/>
        <end position="87"/>
    </location>
</feature>
<comment type="subcellular location">
    <subcellularLocation>
        <location evidence="1">Bacterial microcompartment</location>
    </subcellularLocation>
</comment>
<dbReference type="EMBL" id="QRZM01000005">
    <property type="protein sequence ID" value="RGV75508.1"/>
    <property type="molecule type" value="Genomic_DNA"/>
</dbReference>
<dbReference type="Gene3D" id="3.30.70.1710">
    <property type="match status" value="1"/>
</dbReference>
<accession>A0A412Z6K8</accession>
<gene>
    <name evidence="4" type="ORF">DWW02_14500</name>
</gene>
<keyword evidence="2" id="KW-1283">Bacterial microcompartment</keyword>
<name>A0A412Z6K8_9FIRM</name>
<dbReference type="RefSeq" id="WP_021892843.1">
    <property type="nucleotide sequence ID" value="NZ_BAABXO010000001.1"/>
</dbReference>
<dbReference type="InterPro" id="IPR037233">
    <property type="entry name" value="CcmK-like_sf"/>
</dbReference>
<evidence type="ECO:0000313" key="4">
    <source>
        <dbReference type="EMBL" id="RGV75508.1"/>
    </source>
</evidence>